<gene>
    <name evidence="1" type="ORF">G2W53_037629</name>
</gene>
<proteinExistence type="predicted"/>
<dbReference type="EMBL" id="JAAIUW010000012">
    <property type="protein sequence ID" value="KAF7805468.1"/>
    <property type="molecule type" value="Genomic_DNA"/>
</dbReference>
<organism evidence="1 2">
    <name type="scientific">Senna tora</name>
    <dbReference type="NCBI Taxonomy" id="362788"/>
    <lineage>
        <taxon>Eukaryota</taxon>
        <taxon>Viridiplantae</taxon>
        <taxon>Streptophyta</taxon>
        <taxon>Embryophyta</taxon>
        <taxon>Tracheophyta</taxon>
        <taxon>Spermatophyta</taxon>
        <taxon>Magnoliopsida</taxon>
        <taxon>eudicotyledons</taxon>
        <taxon>Gunneridae</taxon>
        <taxon>Pentapetalae</taxon>
        <taxon>rosids</taxon>
        <taxon>fabids</taxon>
        <taxon>Fabales</taxon>
        <taxon>Fabaceae</taxon>
        <taxon>Caesalpinioideae</taxon>
        <taxon>Cassia clade</taxon>
        <taxon>Senna</taxon>
    </lineage>
</organism>
<comment type="caution">
    <text evidence="1">The sequence shown here is derived from an EMBL/GenBank/DDBJ whole genome shotgun (WGS) entry which is preliminary data.</text>
</comment>
<sequence>MAITGQHGYWLKAQSKLLKCGPMN</sequence>
<evidence type="ECO:0000313" key="2">
    <source>
        <dbReference type="Proteomes" id="UP000634136"/>
    </source>
</evidence>
<dbReference type="Proteomes" id="UP000634136">
    <property type="component" value="Unassembled WGS sequence"/>
</dbReference>
<protein>
    <submittedName>
        <fullName evidence="1">Uncharacterized protein</fullName>
    </submittedName>
</protein>
<keyword evidence="2" id="KW-1185">Reference proteome</keyword>
<dbReference type="AlphaFoldDB" id="A0A834SMN5"/>
<name>A0A834SMN5_9FABA</name>
<accession>A0A834SMN5</accession>
<evidence type="ECO:0000313" key="1">
    <source>
        <dbReference type="EMBL" id="KAF7805468.1"/>
    </source>
</evidence>
<reference evidence="1" key="1">
    <citation type="submission" date="2020-09" db="EMBL/GenBank/DDBJ databases">
        <title>Genome-Enabled Discovery of Anthraquinone Biosynthesis in Senna tora.</title>
        <authorList>
            <person name="Kang S.-H."/>
            <person name="Pandey R.P."/>
            <person name="Lee C.-M."/>
            <person name="Sim J.-S."/>
            <person name="Jeong J.-T."/>
            <person name="Choi B.-S."/>
            <person name="Jung M."/>
            <person name="Ginzburg D."/>
            <person name="Zhao K."/>
            <person name="Won S.Y."/>
            <person name="Oh T.-J."/>
            <person name="Yu Y."/>
            <person name="Kim N.-H."/>
            <person name="Lee O.R."/>
            <person name="Lee T.-H."/>
            <person name="Bashyal P."/>
            <person name="Kim T.-S."/>
            <person name="Lee W.-H."/>
            <person name="Kawkins C."/>
            <person name="Kim C.-K."/>
            <person name="Kim J.S."/>
            <person name="Ahn B.O."/>
            <person name="Rhee S.Y."/>
            <person name="Sohng J.K."/>
        </authorList>
    </citation>
    <scope>NUCLEOTIDE SEQUENCE</scope>
    <source>
        <tissue evidence="1">Leaf</tissue>
    </source>
</reference>